<keyword evidence="5" id="KW-1185">Reference proteome</keyword>
<dbReference type="Gene3D" id="3.90.79.10">
    <property type="entry name" value="Nucleoside Triphosphate Pyrophosphohydrolase"/>
    <property type="match status" value="1"/>
</dbReference>
<dbReference type="PROSITE" id="PS00893">
    <property type="entry name" value="NUDIX_BOX"/>
    <property type="match status" value="1"/>
</dbReference>
<dbReference type="FunFam" id="3.90.79.10:FF:000060">
    <property type="entry name" value="Nudix hydrolase 1"/>
    <property type="match status" value="1"/>
</dbReference>
<evidence type="ECO:0000256" key="1">
    <source>
        <dbReference type="ARBA" id="ARBA00022801"/>
    </source>
</evidence>
<keyword evidence="1 2" id="KW-0378">Hydrolase</keyword>
<dbReference type="VEuPathDB" id="FungiDB:C8Q69DRAFT_242662"/>
<dbReference type="SUPFAM" id="SSF55811">
    <property type="entry name" value="Nudix"/>
    <property type="match status" value="1"/>
</dbReference>
<proteinExistence type="inferred from homology"/>
<dbReference type="EMBL" id="RCNU01000004">
    <property type="protein sequence ID" value="RWQ96370.1"/>
    <property type="molecule type" value="Genomic_DNA"/>
</dbReference>
<dbReference type="InterPro" id="IPR000086">
    <property type="entry name" value="NUDIX_hydrolase_dom"/>
</dbReference>
<protein>
    <submittedName>
        <fullName evidence="4">7,8-dihydro-8-oxoguanine triphosphatase NUDT15</fullName>
    </submittedName>
</protein>
<dbReference type="Pfam" id="PF00293">
    <property type="entry name" value="NUDIX"/>
    <property type="match status" value="1"/>
</dbReference>
<dbReference type="PANTHER" id="PTHR16099">
    <property type="entry name" value="8-OXO-DGTP DIPHOSPHATES NUDT15"/>
    <property type="match status" value="1"/>
</dbReference>
<dbReference type="InterPro" id="IPR020476">
    <property type="entry name" value="Nudix_hydrolase"/>
</dbReference>
<organism evidence="4 5">
    <name type="scientific">Byssochlamys spectabilis</name>
    <name type="common">Paecilomyces variotii</name>
    <dbReference type="NCBI Taxonomy" id="264951"/>
    <lineage>
        <taxon>Eukaryota</taxon>
        <taxon>Fungi</taxon>
        <taxon>Dikarya</taxon>
        <taxon>Ascomycota</taxon>
        <taxon>Pezizomycotina</taxon>
        <taxon>Eurotiomycetes</taxon>
        <taxon>Eurotiomycetidae</taxon>
        <taxon>Eurotiales</taxon>
        <taxon>Thermoascaceae</taxon>
        <taxon>Paecilomyces</taxon>
    </lineage>
</organism>
<evidence type="ECO:0000259" key="3">
    <source>
        <dbReference type="PROSITE" id="PS51462"/>
    </source>
</evidence>
<dbReference type="GeneID" id="39595783"/>
<reference evidence="4 5" key="1">
    <citation type="journal article" date="2018" name="Front. Microbiol.">
        <title>Genomic and genetic insights into a cosmopolitan fungus, Paecilomyces variotii (Eurotiales).</title>
        <authorList>
            <person name="Urquhart A.S."/>
            <person name="Mondo S.J."/>
            <person name="Makela M.R."/>
            <person name="Hane J.K."/>
            <person name="Wiebenga A."/>
            <person name="He G."/>
            <person name="Mihaltcheva S."/>
            <person name="Pangilinan J."/>
            <person name="Lipzen A."/>
            <person name="Barry K."/>
            <person name="de Vries R.P."/>
            <person name="Grigoriev I.V."/>
            <person name="Idnurm A."/>
        </authorList>
    </citation>
    <scope>NUCLEOTIDE SEQUENCE [LARGE SCALE GENOMIC DNA]</scope>
    <source>
        <strain evidence="4 5">CBS 101075</strain>
    </source>
</reference>
<dbReference type="STRING" id="264951.A0A443HX91"/>
<dbReference type="Proteomes" id="UP000283841">
    <property type="component" value="Unassembled WGS sequence"/>
</dbReference>
<dbReference type="GO" id="GO:0035539">
    <property type="term" value="F:8-oxo-7,8-dihydrodeoxyguanosine triphosphate pyrophosphatase activity"/>
    <property type="evidence" value="ECO:0007669"/>
    <property type="project" value="TreeGrafter"/>
</dbReference>
<gene>
    <name evidence="4" type="ORF">C8Q69DRAFT_242662</name>
</gene>
<dbReference type="AlphaFoldDB" id="A0A443HX91"/>
<dbReference type="CDD" id="cd04678">
    <property type="entry name" value="NUDIX_MTH2_Nudt15"/>
    <property type="match status" value="1"/>
</dbReference>
<dbReference type="GO" id="GO:0005829">
    <property type="term" value="C:cytosol"/>
    <property type="evidence" value="ECO:0007669"/>
    <property type="project" value="TreeGrafter"/>
</dbReference>
<dbReference type="PANTHER" id="PTHR16099:SF5">
    <property type="entry name" value="NUCLEOTIDE TRIPHOSPHATE DIPHOSPHATASE NUDT15"/>
    <property type="match status" value="1"/>
</dbReference>
<dbReference type="InterPro" id="IPR020084">
    <property type="entry name" value="NUDIX_hydrolase_CS"/>
</dbReference>
<evidence type="ECO:0000313" key="4">
    <source>
        <dbReference type="EMBL" id="RWQ96370.1"/>
    </source>
</evidence>
<dbReference type="InterPro" id="IPR015797">
    <property type="entry name" value="NUDIX_hydrolase-like_dom_sf"/>
</dbReference>
<name>A0A443HX91_BYSSP</name>
<evidence type="ECO:0000313" key="5">
    <source>
        <dbReference type="Proteomes" id="UP000283841"/>
    </source>
</evidence>
<dbReference type="GO" id="GO:0006203">
    <property type="term" value="P:dGTP catabolic process"/>
    <property type="evidence" value="ECO:0007669"/>
    <property type="project" value="TreeGrafter"/>
</dbReference>
<dbReference type="PRINTS" id="PR00502">
    <property type="entry name" value="NUDIXFAMILY"/>
</dbReference>
<comment type="caution">
    <text evidence="4">The sequence shown here is derived from an EMBL/GenBank/DDBJ whole genome shotgun (WGS) entry which is preliminary data.</text>
</comment>
<dbReference type="RefSeq" id="XP_028486015.1">
    <property type="nucleotide sequence ID" value="XM_028626506.1"/>
</dbReference>
<dbReference type="PROSITE" id="PS51462">
    <property type="entry name" value="NUDIX"/>
    <property type="match status" value="1"/>
</dbReference>
<sequence length="163" mass="18180">MEPRVGVGVFVINRDGKFVLGVRKGSTGSGTWALPGGHLEFGETFEECAAREILEETGLALKDLQFLTATNNVMKAENKHYITVFMGATVVGDNPKPQLLEPEKCEGWEWASWDDICSMHEAEARAADSQNYEGKRLFLPLTSIFQQRPGFNPIQQYLTRQGN</sequence>
<comment type="similarity">
    <text evidence="2">Belongs to the Nudix hydrolase family.</text>
</comment>
<evidence type="ECO:0000256" key="2">
    <source>
        <dbReference type="RuleBase" id="RU003476"/>
    </source>
</evidence>
<accession>A0A443HX91</accession>
<feature type="domain" description="Nudix hydrolase" evidence="3">
    <location>
        <begin position="2"/>
        <end position="137"/>
    </location>
</feature>